<evidence type="ECO:0000313" key="2">
    <source>
        <dbReference type="EMBL" id="GFS11734.1"/>
    </source>
</evidence>
<reference evidence="2 3" key="1">
    <citation type="journal article" date="2021" name="Elife">
        <title>Chloroplast acquisition without the gene transfer in kleptoplastic sea slugs, Plakobranchus ocellatus.</title>
        <authorList>
            <person name="Maeda T."/>
            <person name="Takahashi S."/>
            <person name="Yoshida T."/>
            <person name="Shimamura S."/>
            <person name="Takaki Y."/>
            <person name="Nagai Y."/>
            <person name="Toyoda A."/>
            <person name="Suzuki Y."/>
            <person name="Arimoto A."/>
            <person name="Ishii H."/>
            <person name="Satoh N."/>
            <person name="Nishiyama T."/>
            <person name="Hasebe M."/>
            <person name="Maruyama T."/>
            <person name="Minagawa J."/>
            <person name="Obokata J."/>
            <person name="Shigenobu S."/>
        </authorList>
    </citation>
    <scope>NUCLEOTIDE SEQUENCE [LARGE SCALE GENOMIC DNA]</scope>
</reference>
<keyword evidence="1" id="KW-0812">Transmembrane</keyword>
<dbReference type="GO" id="GO:0043252">
    <property type="term" value="P:sodium-independent organic anion transport"/>
    <property type="evidence" value="ECO:0007669"/>
    <property type="project" value="TreeGrafter"/>
</dbReference>
<gene>
    <name evidence="2" type="ORF">ElyMa_006680100</name>
</gene>
<dbReference type="PANTHER" id="PTHR11388">
    <property type="entry name" value="ORGANIC ANION TRANSPORTER"/>
    <property type="match status" value="1"/>
</dbReference>
<sequence length="198" mass="20823">MSLHAIVCTPTIPALFILLDIYTGLILSANDIGYLIAVMVGSYVGKQLHIPRALSVSAIIFGLSSVSMALGKLTEVKAGLSIGQNASGLGTEEDSQQQYMCSATGFSDGEFFFAANVTTLEDTPSNDSDPGGSSPALPWAFWLMALCSVVGGIVKSYRVPLLTHYVESNVKDNSSSALLLGQYGSGPSRFKGSMTVIE</sequence>
<dbReference type="Proteomes" id="UP000762676">
    <property type="component" value="Unassembled WGS sequence"/>
</dbReference>
<evidence type="ECO:0000256" key="1">
    <source>
        <dbReference type="SAM" id="Phobius"/>
    </source>
</evidence>
<dbReference type="GO" id="GO:0015347">
    <property type="term" value="F:sodium-independent organic anion transmembrane transporter activity"/>
    <property type="evidence" value="ECO:0007669"/>
    <property type="project" value="TreeGrafter"/>
</dbReference>
<dbReference type="EMBL" id="BMAT01013380">
    <property type="protein sequence ID" value="GFS11734.1"/>
    <property type="molecule type" value="Genomic_DNA"/>
</dbReference>
<comment type="caution">
    <text evidence="2">The sequence shown here is derived from an EMBL/GenBank/DDBJ whole genome shotgun (WGS) entry which is preliminary data.</text>
</comment>
<dbReference type="PANTHER" id="PTHR11388:SF142">
    <property type="entry name" value="SOLUTE CARRIER ORGANIC ANION TRANSPORTER FAMILY MEMBER 5A1"/>
    <property type="match status" value="1"/>
</dbReference>
<proteinExistence type="predicted"/>
<keyword evidence="1" id="KW-1133">Transmembrane helix</keyword>
<protein>
    <submittedName>
        <fullName evidence="2">Solute carrier organic anion transporter family member</fullName>
    </submittedName>
</protein>
<feature type="transmembrane region" description="Helical" evidence="1">
    <location>
        <begin position="12"/>
        <end position="41"/>
    </location>
</feature>
<evidence type="ECO:0000313" key="3">
    <source>
        <dbReference type="Proteomes" id="UP000762676"/>
    </source>
</evidence>
<keyword evidence="3" id="KW-1185">Reference proteome</keyword>
<feature type="transmembrane region" description="Helical" evidence="1">
    <location>
        <begin position="136"/>
        <end position="154"/>
    </location>
</feature>
<dbReference type="Pfam" id="PF03137">
    <property type="entry name" value="OATP"/>
    <property type="match status" value="1"/>
</dbReference>
<dbReference type="GO" id="GO:0016323">
    <property type="term" value="C:basolateral plasma membrane"/>
    <property type="evidence" value="ECO:0007669"/>
    <property type="project" value="TreeGrafter"/>
</dbReference>
<dbReference type="InterPro" id="IPR004156">
    <property type="entry name" value="OATP"/>
</dbReference>
<organism evidence="2 3">
    <name type="scientific">Elysia marginata</name>
    <dbReference type="NCBI Taxonomy" id="1093978"/>
    <lineage>
        <taxon>Eukaryota</taxon>
        <taxon>Metazoa</taxon>
        <taxon>Spiralia</taxon>
        <taxon>Lophotrochozoa</taxon>
        <taxon>Mollusca</taxon>
        <taxon>Gastropoda</taxon>
        <taxon>Heterobranchia</taxon>
        <taxon>Euthyneura</taxon>
        <taxon>Panpulmonata</taxon>
        <taxon>Sacoglossa</taxon>
        <taxon>Placobranchoidea</taxon>
        <taxon>Plakobranchidae</taxon>
        <taxon>Elysia</taxon>
    </lineage>
</organism>
<accession>A0AAV4IMX2</accession>
<name>A0AAV4IMX2_9GAST</name>
<feature type="transmembrane region" description="Helical" evidence="1">
    <location>
        <begin position="53"/>
        <end position="71"/>
    </location>
</feature>
<keyword evidence="1" id="KW-0472">Membrane</keyword>
<dbReference type="AlphaFoldDB" id="A0AAV4IMX2"/>